<dbReference type="InterPro" id="IPR015892">
    <property type="entry name" value="Carbonic_anhydrase_CS"/>
</dbReference>
<sequence length="256" mass="27590">MNPCKLFFTKGIALVGLLLSVALSWAATPTTLTPEQAFAQLQAGNAQFIKGRVLHLTAQSQPSVRINAGTNGQNPYAAILGCMDSRVPPEIIFDRGLNEIFSVRDGGNVLGDIEIGSLEYAVEHVGVPLIVILGHSKCGAVTSSVDYYLMNGNTPLTVPAPGYGYIGSLVNSLLPPINTRYNKGTHDRAPLIEESITENVTEVADSLYRKSTIIREYVEYGVPGTRPLQKVKIVTGKYDVVTGVVTWIPWNPPAIP</sequence>
<dbReference type="InterPro" id="IPR001765">
    <property type="entry name" value="Carbonic_anhydrase"/>
</dbReference>
<comment type="function">
    <text evidence="7">Reversible hydration of carbon dioxide.</text>
</comment>
<evidence type="ECO:0000256" key="1">
    <source>
        <dbReference type="ARBA" id="ARBA00006217"/>
    </source>
</evidence>
<feature type="binding site" evidence="6">
    <location>
        <position position="135"/>
    </location>
    <ligand>
        <name>Zn(2+)</name>
        <dbReference type="ChEBI" id="CHEBI:29105"/>
    </ligand>
</feature>
<dbReference type="Gene3D" id="3.40.1050.10">
    <property type="entry name" value="Carbonic anhydrase"/>
    <property type="match status" value="1"/>
</dbReference>
<keyword evidence="10" id="KW-1185">Reference proteome</keyword>
<dbReference type="Pfam" id="PF00484">
    <property type="entry name" value="Pro_CA"/>
    <property type="match status" value="1"/>
</dbReference>
<dbReference type="InterPro" id="IPR036874">
    <property type="entry name" value="Carbonic_anhydrase_sf"/>
</dbReference>
<feature type="chain" id="PRO_5043879276" description="Carbonic anhydrase" evidence="8">
    <location>
        <begin position="27"/>
        <end position="256"/>
    </location>
</feature>
<dbReference type="PANTHER" id="PTHR11002:SF79">
    <property type="entry name" value="CARBONIC ANHYDRASE 2"/>
    <property type="match status" value="1"/>
</dbReference>
<keyword evidence="6" id="KW-0479">Metal-binding</keyword>
<dbReference type="PANTHER" id="PTHR11002">
    <property type="entry name" value="CARBONIC ANHYDRASE"/>
    <property type="match status" value="1"/>
</dbReference>
<dbReference type="AlphaFoldDB" id="A0AAW4L4F4"/>
<name>A0AAW4L4F4_9BACT</name>
<dbReference type="EMBL" id="JAHCVJ010000007">
    <property type="protein sequence ID" value="MBT0665881.1"/>
    <property type="molecule type" value="Genomic_DNA"/>
</dbReference>
<evidence type="ECO:0000256" key="7">
    <source>
        <dbReference type="RuleBase" id="RU003956"/>
    </source>
</evidence>
<evidence type="ECO:0000313" key="10">
    <source>
        <dbReference type="Proteomes" id="UP000811899"/>
    </source>
</evidence>
<dbReference type="SMART" id="SM00947">
    <property type="entry name" value="Pro_CA"/>
    <property type="match status" value="1"/>
</dbReference>
<proteinExistence type="inferred from homology"/>
<comment type="similarity">
    <text evidence="1 7">Belongs to the beta-class carbonic anhydrase family.</text>
</comment>
<keyword evidence="8" id="KW-0732">Signal</keyword>
<dbReference type="EC" id="4.2.1.1" evidence="2 7"/>
<dbReference type="RefSeq" id="WP_214172649.1">
    <property type="nucleotide sequence ID" value="NZ_JAHCVJ010000007.1"/>
</dbReference>
<dbReference type="GO" id="GO:0004089">
    <property type="term" value="F:carbonate dehydratase activity"/>
    <property type="evidence" value="ECO:0007669"/>
    <property type="project" value="UniProtKB-UniRule"/>
</dbReference>
<evidence type="ECO:0000313" key="9">
    <source>
        <dbReference type="EMBL" id="MBT0665881.1"/>
    </source>
</evidence>
<evidence type="ECO:0000256" key="8">
    <source>
        <dbReference type="SAM" id="SignalP"/>
    </source>
</evidence>
<comment type="caution">
    <text evidence="9">The sequence shown here is derived from an EMBL/GenBank/DDBJ whole genome shotgun (WGS) entry which is preliminary data.</text>
</comment>
<dbReference type="Proteomes" id="UP000811899">
    <property type="component" value="Unassembled WGS sequence"/>
</dbReference>
<accession>A0AAW4L4F4</accession>
<keyword evidence="4 7" id="KW-0456">Lyase</keyword>
<feature type="signal peptide" evidence="8">
    <location>
        <begin position="1"/>
        <end position="26"/>
    </location>
</feature>
<protein>
    <recommendedName>
        <fullName evidence="2 7">Carbonic anhydrase</fullName>
        <ecNumber evidence="2 7">4.2.1.1</ecNumber>
    </recommendedName>
    <alternativeName>
        <fullName evidence="7">Carbonate dehydratase</fullName>
    </alternativeName>
</protein>
<comment type="catalytic activity">
    <reaction evidence="5 7">
        <text>hydrogencarbonate + H(+) = CO2 + H2O</text>
        <dbReference type="Rhea" id="RHEA:10748"/>
        <dbReference type="ChEBI" id="CHEBI:15377"/>
        <dbReference type="ChEBI" id="CHEBI:15378"/>
        <dbReference type="ChEBI" id="CHEBI:16526"/>
        <dbReference type="ChEBI" id="CHEBI:17544"/>
        <dbReference type="EC" id="4.2.1.1"/>
    </reaction>
</comment>
<feature type="binding site" evidence="6">
    <location>
        <position position="138"/>
    </location>
    <ligand>
        <name>Zn(2+)</name>
        <dbReference type="ChEBI" id="CHEBI:29105"/>
    </ligand>
</feature>
<dbReference type="GO" id="GO:0015976">
    <property type="term" value="P:carbon utilization"/>
    <property type="evidence" value="ECO:0007669"/>
    <property type="project" value="InterPro"/>
</dbReference>
<organism evidence="9 10">
    <name type="scientific">Geoanaerobacter pelophilus</name>
    <dbReference type="NCBI Taxonomy" id="60036"/>
    <lineage>
        <taxon>Bacteria</taxon>
        <taxon>Pseudomonadati</taxon>
        <taxon>Thermodesulfobacteriota</taxon>
        <taxon>Desulfuromonadia</taxon>
        <taxon>Geobacterales</taxon>
        <taxon>Geobacteraceae</taxon>
        <taxon>Geoanaerobacter</taxon>
    </lineage>
</organism>
<comment type="cofactor">
    <cofactor evidence="6">
        <name>Zn(2+)</name>
        <dbReference type="ChEBI" id="CHEBI:29105"/>
    </cofactor>
    <text evidence="6">Binds 1 zinc ion per subunit.</text>
</comment>
<feature type="binding site" evidence="6">
    <location>
        <position position="84"/>
    </location>
    <ligand>
        <name>Zn(2+)</name>
        <dbReference type="ChEBI" id="CHEBI:29105"/>
    </ligand>
</feature>
<evidence type="ECO:0000256" key="6">
    <source>
        <dbReference type="PIRSR" id="PIRSR601765-1"/>
    </source>
</evidence>
<evidence type="ECO:0000256" key="3">
    <source>
        <dbReference type="ARBA" id="ARBA00022833"/>
    </source>
</evidence>
<reference evidence="9 10" key="1">
    <citation type="submission" date="2021-05" db="EMBL/GenBank/DDBJ databases">
        <title>The draft genome of Geobacter pelophilus DSM 12255.</title>
        <authorList>
            <person name="Xu Z."/>
            <person name="Masuda Y."/>
            <person name="Itoh H."/>
            <person name="Senoo K."/>
        </authorList>
    </citation>
    <scope>NUCLEOTIDE SEQUENCE [LARGE SCALE GENOMIC DNA]</scope>
    <source>
        <strain evidence="9 10">DSM 12255</strain>
    </source>
</reference>
<evidence type="ECO:0000256" key="2">
    <source>
        <dbReference type="ARBA" id="ARBA00012925"/>
    </source>
</evidence>
<dbReference type="SUPFAM" id="SSF53056">
    <property type="entry name" value="beta-carbonic anhydrase, cab"/>
    <property type="match status" value="1"/>
</dbReference>
<dbReference type="GO" id="GO:0008270">
    <property type="term" value="F:zinc ion binding"/>
    <property type="evidence" value="ECO:0007669"/>
    <property type="project" value="UniProtKB-UniRule"/>
</dbReference>
<evidence type="ECO:0000256" key="4">
    <source>
        <dbReference type="ARBA" id="ARBA00023239"/>
    </source>
</evidence>
<feature type="binding site" evidence="6">
    <location>
        <position position="82"/>
    </location>
    <ligand>
        <name>Zn(2+)</name>
        <dbReference type="ChEBI" id="CHEBI:29105"/>
    </ligand>
</feature>
<evidence type="ECO:0000256" key="5">
    <source>
        <dbReference type="ARBA" id="ARBA00048348"/>
    </source>
</evidence>
<gene>
    <name evidence="9" type="ORF">KI809_16345</name>
</gene>
<keyword evidence="3 6" id="KW-0862">Zinc</keyword>
<dbReference type="PROSITE" id="PS00705">
    <property type="entry name" value="PROK_CO2_ANHYDRASE_2"/>
    <property type="match status" value="1"/>
</dbReference>